<protein>
    <submittedName>
        <fullName evidence="1">Uncharacterized protein</fullName>
    </submittedName>
</protein>
<evidence type="ECO:0000313" key="1">
    <source>
        <dbReference type="EMBL" id="KAG2375352.1"/>
    </source>
</evidence>
<dbReference type="RefSeq" id="XP_044544526.1">
    <property type="nucleotide sequence ID" value="XM_044700221.1"/>
</dbReference>
<sequence>MFSHSNKNVTTLVGIILFSTLLFTAAICEGVVLNVPSMGGNLEGNKDWSRNPNFIDAIKQCRKFGSAATPWDEAAPVDADGWPIQSGGQGVGSVIFTDQEPGTFSGTYYLELSGKATVSLVSSPDCSLNSVTYNSATGKTTGNVVVGPTAYQLMMAFKMDVDGPVRNIRLIRPGYTLQDADTTIFTSTLLNQIQNYKILRFMDWGETNNNPLVSWSERPKVTDATWTIHGVPYEIMIALGNRAGKDIWVNVPAKVDDDYITQMATLFNAQLTTNVYVEYSNELWNGQFSQTAYNIDQAEQMVANGQTFLNWDNINDKYTWSFRRTGYKLMLISNIFANVFGESKRNTQFRCVLAGQGANIYILNEGLNIVDKFFGAPSQFFYAVAQAPYFQLPNKNETLNKNQVLQKLTAESDKSPIIYQYMQHLIASKWNKLKLVAYEGGPDTFGPYNVAAKRQATWDPRMKQISLDYLKYWFSYGFDTFVWFTIGAGSYQTPHGTWPLVENINQVTSPKKEAIDFYAVSNEGVAINSTVFTNRCPNEVTNATILNIPAVDYALSTETGTYISAPAVNSLYHYPVVFTKKGNYNIAVETATIKANSYIGIYMDGVKLGSVLSNSGGSNIWKFSVNVSVPMVTEPKLALVSLKCESDRAYNIRTVRVKRVVV</sequence>
<comment type="caution">
    <text evidence="1">The sequence shown here is derived from an EMBL/GenBank/DDBJ whole genome shotgun (WGS) entry which is preliminary data.</text>
</comment>
<proteinExistence type="predicted"/>
<dbReference type="EMBL" id="PYSW02000039">
    <property type="protein sequence ID" value="KAG2375352.1"/>
    <property type="molecule type" value="Genomic_DNA"/>
</dbReference>
<dbReference type="GeneID" id="68102429"/>
<evidence type="ECO:0000313" key="2">
    <source>
        <dbReference type="Proteomes" id="UP000816034"/>
    </source>
</evidence>
<organism evidence="1 2">
    <name type="scientific">Naegleria lovaniensis</name>
    <name type="common">Amoeba</name>
    <dbReference type="NCBI Taxonomy" id="51637"/>
    <lineage>
        <taxon>Eukaryota</taxon>
        <taxon>Discoba</taxon>
        <taxon>Heterolobosea</taxon>
        <taxon>Tetramitia</taxon>
        <taxon>Eutetramitia</taxon>
        <taxon>Vahlkampfiidae</taxon>
        <taxon>Naegleria</taxon>
    </lineage>
</organism>
<reference evidence="1 2" key="1">
    <citation type="journal article" date="2018" name="BMC Genomics">
        <title>The genome of Naegleria lovaniensis, the basis for a comparative approach to unravel pathogenicity factors of the human pathogenic amoeba N. fowleri.</title>
        <authorList>
            <person name="Liechti N."/>
            <person name="Schurch N."/>
            <person name="Bruggmann R."/>
            <person name="Wittwer M."/>
        </authorList>
    </citation>
    <scope>NUCLEOTIDE SEQUENCE [LARGE SCALE GENOMIC DNA]</scope>
    <source>
        <strain evidence="1 2">ATCC 30569</strain>
    </source>
</reference>
<dbReference type="AlphaFoldDB" id="A0AA88KJX6"/>
<keyword evidence="2" id="KW-1185">Reference proteome</keyword>
<gene>
    <name evidence="1" type="ORF">C9374_009975</name>
</gene>
<dbReference type="Proteomes" id="UP000816034">
    <property type="component" value="Unassembled WGS sequence"/>
</dbReference>
<name>A0AA88KJX6_NAELO</name>
<accession>A0AA88KJX6</accession>